<gene>
    <name evidence="1" type="ORF">EDC19_0922</name>
</gene>
<evidence type="ECO:0000313" key="1">
    <source>
        <dbReference type="EMBL" id="TCK98500.1"/>
    </source>
</evidence>
<reference evidence="1 2" key="1">
    <citation type="submission" date="2019-03" db="EMBL/GenBank/DDBJ databases">
        <title>Genomic Encyclopedia of Type Strains, Phase IV (KMG-IV): sequencing the most valuable type-strain genomes for metagenomic binning, comparative biology and taxonomic classification.</title>
        <authorList>
            <person name="Goeker M."/>
        </authorList>
    </citation>
    <scope>NUCLEOTIDE SEQUENCE [LARGE SCALE GENOMIC DNA]</scope>
    <source>
        <strain evidence="1 2">DSM 24176</strain>
    </source>
</reference>
<dbReference type="RefSeq" id="WP_132281178.1">
    <property type="nucleotide sequence ID" value="NZ_SMGQ01000011.1"/>
</dbReference>
<name>A0A4R1N0Q3_9FIRM</name>
<comment type="caution">
    <text evidence="1">The sequence shown here is derived from an EMBL/GenBank/DDBJ whole genome shotgun (WGS) entry which is preliminary data.</text>
</comment>
<dbReference type="EMBL" id="SMGQ01000011">
    <property type="protein sequence ID" value="TCK98500.1"/>
    <property type="molecule type" value="Genomic_DNA"/>
</dbReference>
<dbReference type="AlphaFoldDB" id="A0A4R1N0Q3"/>
<keyword evidence="2" id="KW-1185">Reference proteome</keyword>
<organism evidence="1 2">
    <name type="scientific">Natranaerovirga hydrolytica</name>
    <dbReference type="NCBI Taxonomy" id="680378"/>
    <lineage>
        <taxon>Bacteria</taxon>
        <taxon>Bacillati</taxon>
        <taxon>Bacillota</taxon>
        <taxon>Clostridia</taxon>
        <taxon>Lachnospirales</taxon>
        <taxon>Natranaerovirgaceae</taxon>
        <taxon>Natranaerovirga</taxon>
    </lineage>
</organism>
<dbReference type="OrthoDB" id="2352329at2"/>
<dbReference type="Proteomes" id="UP000294545">
    <property type="component" value="Unassembled WGS sequence"/>
</dbReference>
<evidence type="ECO:0000313" key="2">
    <source>
        <dbReference type="Proteomes" id="UP000294545"/>
    </source>
</evidence>
<protein>
    <submittedName>
        <fullName evidence="1">Uncharacterized protein</fullName>
    </submittedName>
</protein>
<proteinExistence type="predicted"/>
<sequence>MNNISIKEKKVAENILKYLCVGSKIEGQMFYGIRILLSPTKRNKKRIKGQISLCIENDYVILDQVPEKPLTKKDYIQYRYSIENQKKIASLALRTIDEIYLSDDNRDLYMVMDNKQVLIVNGYHDEYECWQLEVTNHKDYKEGWGVVAMPKGEISYWAPEDMMQ</sequence>
<accession>A0A4R1N0Q3</accession>